<sequence length="193" mass="20449">MSVSRTAGIIRQYGIAISFGQAGNDPCCRPYGRLMHNGDDLMKTTLAALALTLAAAPAAFAQEMTQTTTLDRGGQIGSEDTFTGTVFVAPVFGPNMNDVSAGEVTFMPGARSAWHTHPIGQYLVVSQGTGWYQEEGQEKQIMRTGDVVFAPAGVNHWHGATDSTSVTHYAIQAAEDGSAVTWGALVTDEEYGS</sequence>
<dbReference type="AlphaFoldDB" id="A0A1I6WER5"/>
<dbReference type="STRING" id="311180.SAMN04488050_11951"/>
<evidence type="ECO:0000259" key="1">
    <source>
        <dbReference type="Pfam" id="PF07883"/>
    </source>
</evidence>
<dbReference type="Pfam" id="PF07883">
    <property type="entry name" value="Cupin_2"/>
    <property type="match status" value="1"/>
</dbReference>
<dbReference type="InterPro" id="IPR014710">
    <property type="entry name" value="RmlC-like_jellyroll"/>
</dbReference>
<reference evidence="3" key="1">
    <citation type="submission" date="2016-10" db="EMBL/GenBank/DDBJ databases">
        <authorList>
            <person name="Varghese N."/>
            <person name="Submissions S."/>
        </authorList>
    </citation>
    <scope>NUCLEOTIDE SEQUENCE [LARGE SCALE GENOMIC DNA]</scope>
    <source>
        <strain evidence="3">DSM 26894</strain>
    </source>
</reference>
<dbReference type="PANTHER" id="PTHR43698:SF1">
    <property type="entry name" value="BLL4564 PROTEIN"/>
    <property type="match status" value="1"/>
</dbReference>
<feature type="domain" description="Cupin type-2" evidence="1">
    <location>
        <begin position="103"/>
        <end position="166"/>
    </location>
</feature>
<dbReference type="PANTHER" id="PTHR43698">
    <property type="entry name" value="RIBD C-TERMINAL DOMAIN CONTAINING PROTEIN"/>
    <property type="match status" value="1"/>
</dbReference>
<gene>
    <name evidence="2" type="ORF">SAMN04488050_11951</name>
</gene>
<dbReference type="InterPro" id="IPR011051">
    <property type="entry name" value="RmlC_Cupin_sf"/>
</dbReference>
<dbReference type="EMBL" id="FOZW01000019">
    <property type="protein sequence ID" value="SFT24495.1"/>
    <property type="molecule type" value="Genomic_DNA"/>
</dbReference>
<dbReference type="InterPro" id="IPR013096">
    <property type="entry name" value="Cupin_2"/>
</dbReference>
<dbReference type="CDD" id="cd02233">
    <property type="entry name" value="cupin_HNL-like"/>
    <property type="match status" value="1"/>
</dbReference>
<evidence type="ECO:0000313" key="2">
    <source>
        <dbReference type="EMBL" id="SFT24495.1"/>
    </source>
</evidence>
<dbReference type="InterPro" id="IPR047263">
    <property type="entry name" value="HNL-like_cupin"/>
</dbReference>
<dbReference type="Proteomes" id="UP000199392">
    <property type="component" value="Unassembled WGS sequence"/>
</dbReference>
<dbReference type="SUPFAM" id="SSF51182">
    <property type="entry name" value="RmlC-like cupins"/>
    <property type="match status" value="1"/>
</dbReference>
<organism evidence="2 3">
    <name type="scientific">Alloyangia pacifica</name>
    <dbReference type="NCBI Taxonomy" id="311180"/>
    <lineage>
        <taxon>Bacteria</taxon>
        <taxon>Pseudomonadati</taxon>
        <taxon>Pseudomonadota</taxon>
        <taxon>Alphaproteobacteria</taxon>
        <taxon>Rhodobacterales</taxon>
        <taxon>Roseobacteraceae</taxon>
        <taxon>Alloyangia</taxon>
    </lineage>
</organism>
<keyword evidence="3" id="KW-1185">Reference proteome</keyword>
<proteinExistence type="predicted"/>
<protein>
    <submittedName>
        <fullName evidence="2">Cupin domain protein</fullName>
    </submittedName>
</protein>
<accession>A0A1I6WER5</accession>
<dbReference type="Gene3D" id="2.60.120.10">
    <property type="entry name" value="Jelly Rolls"/>
    <property type="match status" value="1"/>
</dbReference>
<evidence type="ECO:0000313" key="3">
    <source>
        <dbReference type="Proteomes" id="UP000199392"/>
    </source>
</evidence>
<name>A0A1I6WER5_9RHOB</name>